<dbReference type="EMBL" id="HACG01052036">
    <property type="protein sequence ID" value="CEK98907.1"/>
    <property type="molecule type" value="Transcribed_RNA"/>
</dbReference>
<dbReference type="AlphaFoldDB" id="A0A0B7C151"/>
<proteinExistence type="predicted"/>
<feature type="non-terminal residue" evidence="1">
    <location>
        <position position="1"/>
    </location>
</feature>
<name>A0A0B7C151_9EUPU</name>
<evidence type="ECO:0000313" key="1">
    <source>
        <dbReference type="EMBL" id="CEK98907.1"/>
    </source>
</evidence>
<feature type="non-terminal residue" evidence="1">
    <location>
        <position position="66"/>
    </location>
</feature>
<reference evidence="1" key="1">
    <citation type="submission" date="2014-12" db="EMBL/GenBank/DDBJ databases">
        <title>Insight into the proteome of Arion vulgaris.</title>
        <authorList>
            <person name="Aradska J."/>
            <person name="Bulat T."/>
            <person name="Smidak R."/>
            <person name="Sarate P."/>
            <person name="Gangsoo J."/>
            <person name="Sialana F."/>
            <person name="Bilban M."/>
            <person name="Lubec G."/>
        </authorList>
    </citation>
    <scope>NUCLEOTIDE SEQUENCE</scope>
    <source>
        <tissue evidence="1">Skin</tissue>
    </source>
</reference>
<protein>
    <submittedName>
        <fullName evidence="1">Uncharacterized protein</fullName>
    </submittedName>
</protein>
<organism evidence="1">
    <name type="scientific">Arion vulgaris</name>
    <dbReference type="NCBI Taxonomy" id="1028688"/>
    <lineage>
        <taxon>Eukaryota</taxon>
        <taxon>Metazoa</taxon>
        <taxon>Spiralia</taxon>
        <taxon>Lophotrochozoa</taxon>
        <taxon>Mollusca</taxon>
        <taxon>Gastropoda</taxon>
        <taxon>Heterobranchia</taxon>
        <taxon>Euthyneura</taxon>
        <taxon>Panpulmonata</taxon>
        <taxon>Eupulmonata</taxon>
        <taxon>Stylommatophora</taxon>
        <taxon>Helicina</taxon>
        <taxon>Arionoidea</taxon>
        <taxon>Arionidae</taxon>
        <taxon>Arion</taxon>
    </lineage>
</organism>
<sequence>TNKQTYYKVLFMRRTRGNLTELIARPERRNEQHERGKKDNKAHQYHSYLFICFKLFDDKIVAYAYS</sequence>
<accession>A0A0B7C151</accession>
<gene>
    <name evidence="1" type="primary">ORF219942</name>
</gene>